<dbReference type="InterPro" id="IPR019734">
    <property type="entry name" value="TPR_rpt"/>
</dbReference>
<reference evidence="4" key="2">
    <citation type="submission" date="2015-07" db="EMBL/GenBank/DDBJ databases">
        <title>The genome sequence of Plasmodium falciparum RAJ116.</title>
        <authorList>
            <consortium name="The Broad Institute Genome Sequencing Platform"/>
            <person name="Volkman S.K."/>
            <person name="Neafsey D.E."/>
            <person name="Dash A.P."/>
            <person name="Chitnis C.E."/>
            <person name="Hartl D.L."/>
            <person name="Young S.K."/>
            <person name="Kodira C.D."/>
            <person name="Zeng Q."/>
            <person name="Koehrsen M."/>
            <person name="Godfrey P."/>
            <person name="Alvarado L."/>
            <person name="Berlin A."/>
            <person name="Borenstein D."/>
            <person name="Chen Z."/>
            <person name="Engels R."/>
            <person name="Freedman E."/>
            <person name="Gellesch M."/>
            <person name="Goldberg J."/>
            <person name="Griggs A."/>
            <person name="Gujja S."/>
            <person name="Heiman D."/>
            <person name="Hepburn T."/>
            <person name="Howarth C."/>
            <person name="Jen D."/>
            <person name="Larson L."/>
            <person name="Lewis B."/>
            <person name="Mehta T."/>
            <person name="Park D."/>
            <person name="Pearson M."/>
            <person name="Roberts A."/>
            <person name="Saif S."/>
            <person name="Shea T."/>
            <person name="Shenoy N."/>
            <person name="Sisk P."/>
            <person name="Stolte C."/>
            <person name="Sykes S."/>
            <person name="Walk T."/>
            <person name="White J."/>
            <person name="Yandava C."/>
            <person name="Wirth D.F."/>
            <person name="Nusbaum C."/>
            <person name="Birren B."/>
        </authorList>
    </citation>
    <scope>NUCLEOTIDE SEQUENCE [LARGE SCALE GENOMIC DNA]</scope>
    <source>
        <strain evidence="4">RAJ116</strain>
    </source>
</reference>
<accession>A0A0L0CX82</accession>
<proteinExistence type="predicted"/>
<dbReference type="PROSITE" id="PS50005">
    <property type="entry name" value="TPR"/>
    <property type="match status" value="1"/>
</dbReference>
<dbReference type="InterPro" id="IPR051966">
    <property type="entry name" value="RPAP3"/>
</dbReference>
<dbReference type="EMBL" id="GG664373">
    <property type="protein sequence ID" value="KNC37070.1"/>
    <property type="molecule type" value="Genomic_DNA"/>
</dbReference>
<dbReference type="SUPFAM" id="SSF48452">
    <property type="entry name" value="TPR-like"/>
    <property type="match status" value="1"/>
</dbReference>
<gene>
    <name evidence="3" type="ORF">PFLG_01684</name>
</gene>
<dbReference type="PANTHER" id="PTHR46423:SF1">
    <property type="entry name" value="RNA POLYMERASE II-ASSOCIATED PROTEIN 3"/>
    <property type="match status" value="1"/>
</dbReference>
<organism evidence="3 4">
    <name type="scientific">Plasmodium falciparum RAJ116</name>
    <dbReference type="NCBI Taxonomy" id="580058"/>
    <lineage>
        <taxon>Eukaryota</taxon>
        <taxon>Sar</taxon>
        <taxon>Alveolata</taxon>
        <taxon>Apicomplexa</taxon>
        <taxon>Aconoidasida</taxon>
        <taxon>Haemosporida</taxon>
        <taxon>Plasmodiidae</taxon>
        <taxon>Plasmodium</taxon>
        <taxon>Plasmodium (Laverania)</taxon>
    </lineage>
</organism>
<evidence type="ECO:0000256" key="1">
    <source>
        <dbReference type="ARBA" id="ARBA00022803"/>
    </source>
</evidence>
<evidence type="ECO:0000313" key="3">
    <source>
        <dbReference type="EMBL" id="KNC37070.1"/>
    </source>
</evidence>
<reference evidence="4" key="1">
    <citation type="submission" date="2015-07" db="EMBL/GenBank/DDBJ databases">
        <title>Annotation of Plasmodium falciparum RAJ116.</title>
        <authorList>
            <consortium name="The Broad Institute Genome Sequencing Platform"/>
            <person name="Volkman S.K."/>
            <person name="Neafsey D.E."/>
            <person name="Dash A.P."/>
            <person name="Chitnis C.E."/>
            <person name="Hartl D.L."/>
            <person name="Young S.K."/>
            <person name="Zeng Q."/>
            <person name="Koehrsen M."/>
            <person name="Alvarado L."/>
            <person name="Berlin A."/>
            <person name="Borenstein D."/>
            <person name="Chapman S.B."/>
            <person name="Chen Z."/>
            <person name="Engels R."/>
            <person name="Freedman E."/>
            <person name="Gellesch M."/>
            <person name="Goldberg J."/>
            <person name="Griggs A."/>
            <person name="Gujja S."/>
            <person name="Heilman E.R."/>
            <person name="Heiman D.I."/>
            <person name="Howarth C."/>
            <person name="Jen D."/>
            <person name="Larson L."/>
            <person name="Mehta T."/>
            <person name="Neiman D."/>
            <person name="Park D."/>
            <person name="Pearson M."/>
            <person name="Roberts A."/>
            <person name="Saif S."/>
            <person name="Shea T."/>
            <person name="Shenoy N."/>
            <person name="Sisk P."/>
            <person name="Stolte C."/>
            <person name="Sykes S."/>
            <person name="Walk T."/>
            <person name="White J."/>
            <person name="Yandava C."/>
            <person name="Haas B."/>
            <person name="Henn M.R."/>
            <person name="Nusbaum C."/>
            <person name="Birren B."/>
        </authorList>
    </citation>
    <scope>NUCLEOTIDE SEQUENCE [LARGE SCALE GENOMIC DNA]</scope>
    <source>
        <strain evidence="4">RAJ116</strain>
    </source>
</reference>
<dbReference type="AlphaFoldDB" id="A0A0L0CX82"/>
<dbReference type="OrthoDB" id="2017782at2759"/>
<keyword evidence="1 2" id="KW-0802">TPR repeat</keyword>
<dbReference type="Pfam" id="PF13414">
    <property type="entry name" value="TPR_11"/>
    <property type="match status" value="1"/>
</dbReference>
<dbReference type="Proteomes" id="UP000054566">
    <property type="component" value="Unassembled WGS sequence"/>
</dbReference>
<evidence type="ECO:0000313" key="4">
    <source>
        <dbReference type="Proteomes" id="UP000054566"/>
    </source>
</evidence>
<evidence type="ECO:0000256" key="2">
    <source>
        <dbReference type="PROSITE-ProRule" id="PRU00339"/>
    </source>
</evidence>
<feature type="repeat" description="TPR" evidence="2">
    <location>
        <begin position="45"/>
        <end position="78"/>
    </location>
</feature>
<dbReference type="InterPro" id="IPR011990">
    <property type="entry name" value="TPR-like_helical_dom_sf"/>
</dbReference>
<protein>
    <submittedName>
        <fullName evidence="3">Uncharacterized protein</fullName>
    </submittedName>
</protein>
<sequence>MEKNIEGLLKSEEEKEQGNIFFKNGDYELAIFHYTRSINYVADNSVVYTNRSLAYFKMGAFENSLKDALRAKELDENNLKKKMRAHKNKNINNNYYNNDFEKDKFTKKG</sequence>
<dbReference type="SMART" id="SM00028">
    <property type="entry name" value="TPR"/>
    <property type="match status" value="2"/>
</dbReference>
<dbReference type="PANTHER" id="PTHR46423">
    <property type="entry name" value="RNA POLYMERASE II-ASSOCIATED PROTEIN 3"/>
    <property type="match status" value="1"/>
</dbReference>
<dbReference type="Gene3D" id="1.25.40.10">
    <property type="entry name" value="Tetratricopeptide repeat domain"/>
    <property type="match status" value="1"/>
</dbReference>
<dbReference type="GO" id="GO:0101031">
    <property type="term" value="C:protein folding chaperone complex"/>
    <property type="evidence" value="ECO:0007669"/>
    <property type="project" value="TreeGrafter"/>
</dbReference>
<name>A0A0L0CX82_PLAFA</name>